<evidence type="ECO:0000256" key="2">
    <source>
        <dbReference type="ARBA" id="ARBA00002564"/>
    </source>
</evidence>
<dbReference type="InterPro" id="IPR018050">
    <property type="entry name" value="Pmannose_isomerase-type1_CS"/>
</dbReference>
<dbReference type="Pfam" id="PF20511">
    <property type="entry name" value="PMI_typeI_cat"/>
    <property type="match status" value="1"/>
</dbReference>
<name>A0AAN7SU54_9EURO</name>
<evidence type="ECO:0000256" key="4">
    <source>
        <dbReference type="ARBA" id="ARBA00004666"/>
    </source>
</evidence>
<feature type="domain" description="Phosphomannose isomerase type I catalytic" evidence="15">
    <location>
        <begin position="6"/>
        <end position="151"/>
    </location>
</feature>
<accession>A0AAN7SU54</accession>
<comment type="cofactor">
    <cofactor evidence="14">
        <name>Zn(2+)</name>
        <dbReference type="ChEBI" id="CHEBI:29105"/>
    </cofactor>
    <text evidence="14">Binds 1 zinc ion per subunit.</text>
</comment>
<dbReference type="PIRSF" id="PIRSF001480">
    <property type="entry name" value="Mannose-6-phosphate_isomerase"/>
    <property type="match status" value="1"/>
</dbReference>
<evidence type="ECO:0000256" key="9">
    <source>
        <dbReference type="ARBA" id="ARBA00022723"/>
    </source>
</evidence>
<proteinExistence type="inferred from homology"/>
<keyword evidence="8" id="KW-0963">Cytoplasm</keyword>
<dbReference type="Gene3D" id="1.10.441.10">
    <property type="entry name" value="Phosphomannose Isomerase, domain 2"/>
    <property type="match status" value="1"/>
</dbReference>
<keyword evidence="11" id="KW-0413">Isomerase</keyword>
<dbReference type="SUPFAM" id="SSF51182">
    <property type="entry name" value="RmlC-like cupins"/>
    <property type="match status" value="1"/>
</dbReference>
<sequence length="405" mass="44797">MTESVIQLRCDCNQYPWGRVGKHSLAARLAANIPGGGFKLDEDTNYAEMWMGTYPELPSYVLKTGENLQDVLNANKEKLIGKKVLDKFGSDLPFLPKILSIQKALPLQIHPNKELSEKLHKEDPEKYSDPNHKPEIAVALSDFEAFCGFKPKTDIQGLLELEPLQQFNPDKSRWSDNTLREVCRSMLTASEDTVASTLKKLGDTSRGTLGEQAYILDLIPRLINQYGASDNGNLVALILMNFLTFKPGESIWIPADGIHAYLSGDIVECMARSNNVINTGFCPAADRDNVDMFCGALTFQQHDAKKPLLPRVESEKSSSGKTQALKPPMSEFNMLVTELKTGESDQIKAVEGPSVAFMTSGKGKMKAEGKEHDISAGYIYYIGCGVEVSYESSSDDFALYRAYAE</sequence>
<comment type="similarity">
    <text evidence="5">Belongs to the mannose-6-phosphate isomerase type 1 family.</text>
</comment>
<protein>
    <recommendedName>
        <fullName evidence="7">Mannose-6-phosphate isomerase</fullName>
        <ecNumber evidence="6">5.3.1.8</ecNumber>
    </recommendedName>
    <alternativeName>
        <fullName evidence="12">Phosphohexomutase</fullName>
    </alternativeName>
    <alternativeName>
        <fullName evidence="13">Phosphomannose isomerase</fullName>
    </alternativeName>
</protein>
<evidence type="ECO:0000313" key="16">
    <source>
        <dbReference type="EMBL" id="KAK5081555.1"/>
    </source>
</evidence>
<reference evidence="16 17" key="1">
    <citation type="submission" date="2023-08" db="EMBL/GenBank/DDBJ databases">
        <title>Black Yeasts Isolated from many extreme environments.</title>
        <authorList>
            <person name="Coleine C."/>
            <person name="Stajich J.E."/>
            <person name="Selbmann L."/>
        </authorList>
    </citation>
    <scope>NUCLEOTIDE SEQUENCE [LARGE SCALE GENOMIC DNA]</scope>
    <source>
        <strain evidence="16 17">CCFEE 5910</strain>
    </source>
</reference>
<organism evidence="16 17">
    <name type="scientific">Lithohypha guttulata</name>
    <dbReference type="NCBI Taxonomy" id="1690604"/>
    <lineage>
        <taxon>Eukaryota</taxon>
        <taxon>Fungi</taxon>
        <taxon>Dikarya</taxon>
        <taxon>Ascomycota</taxon>
        <taxon>Pezizomycotina</taxon>
        <taxon>Eurotiomycetes</taxon>
        <taxon>Chaetothyriomycetidae</taxon>
        <taxon>Chaetothyriales</taxon>
        <taxon>Trichomeriaceae</taxon>
        <taxon>Lithohypha</taxon>
    </lineage>
</organism>
<comment type="catalytic activity">
    <reaction evidence="1">
        <text>D-mannose 6-phosphate = D-fructose 6-phosphate</text>
        <dbReference type="Rhea" id="RHEA:12356"/>
        <dbReference type="ChEBI" id="CHEBI:58735"/>
        <dbReference type="ChEBI" id="CHEBI:61527"/>
        <dbReference type="EC" id="5.3.1.8"/>
    </reaction>
</comment>
<feature type="binding site" evidence="14">
    <location>
        <position position="110"/>
    </location>
    <ligand>
        <name>Zn(2+)</name>
        <dbReference type="ChEBI" id="CHEBI:29105"/>
    </ligand>
</feature>
<dbReference type="EC" id="5.3.1.8" evidence="6"/>
<evidence type="ECO:0000256" key="3">
    <source>
        <dbReference type="ARBA" id="ARBA00004496"/>
    </source>
</evidence>
<evidence type="ECO:0000256" key="11">
    <source>
        <dbReference type="ARBA" id="ARBA00023235"/>
    </source>
</evidence>
<feature type="binding site" evidence="14">
    <location>
        <position position="135"/>
    </location>
    <ligand>
        <name>Zn(2+)</name>
        <dbReference type="ChEBI" id="CHEBI:29105"/>
    </ligand>
</feature>
<dbReference type="NCBIfam" id="TIGR00218">
    <property type="entry name" value="manA"/>
    <property type="match status" value="1"/>
</dbReference>
<dbReference type="FunFam" id="2.60.120.10:FF:000030">
    <property type="entry name" value="Mannose-6-phosphate isomerase ManA"/>
    <property type="match status" value="1"/>
</dbReference>
<evidence type="ECO:0000256" key="6">
    <source>
        <dbReference type="ARBA" id="ARBA00011956"/>
    </source>
</evidence>
<dbReference type="InterPro" id="IPR046457">
    <property type="entry name" value="PMI_typeI_cat"/>
</dbReference>
<evidence type="ECO:0000256" key="14">
    <source>
        <dbReference type="PIRSR" id="PIRSR001480-2"/>
    </source>
</evidence>
<keyword evidence="17" id="KW-1185">Reference proteome</keyword>
<dbReference type="PANTHER" id="PTHR10309">
    <property type="entry name" value="MANNOSE-6-PHOSPHATE ISOMERASE"/>
    <property type="match status" value="1"/>
</dbReference>
<dbReference type="InterPro" id="IPR001250">
    <property type="entry name" value="Man6P_Isoase-1"/>
</dbReference>
<dbReference type="PROSITE" id="PS00965">
    <property type="entry name" value="PMI_I_1"/>
    <property type="match status" value="1"/>
</dbReference>
<evidence type="ECO:0000256" key="8">
    <source>
        <dbReference type="ARBA" id="ARBA00022490"/>
    </source>
</evidence>
<dbReference type="InterPro" id="IPR014710">
    <property type="entry name" value="RmlC-like_jellyroll"/>
</dbReference>
<comment type="caution">
    <text evidence="16">The sequence shown here is derived from an EMBL/GenBank/DDBJ whole genome shotgun (WGS) entry which is preliminary data.</text>
</comment>
<keyword evidence="10 14" id="KW-0862">Zinc</keyword>
<evidence type="ECO:0000256" key="7">
    <source>
        <dbReference type="ARBA" id="ARBA00018236"/>
    </source>
</evidence>
<comment type="pathway">
    <text evidence="4">Nucleotide-sugar biosynthesis; GDP-alpha-D-mannose biosynthesis; alpha-D-mannose 1-phosphate from D-fructose 6-phosphate: step 1/2.</text>
</comment>
<evidence type="ECO:0000313" key="17">
    <source>
        <dbReference type="Proteomes" id="UP001309876"/>
    </source>
</evidence>
<dbReference type="GO" id="GO:0009298">
    <property type="term" value="P:GDP-mannose biosynthetic process"/>
    <property type="evidence" value="ECO:0007669"/>
    <property type="project" value="InterPro"/>
</dbReference>
<dbReference type="Gene3D" id="2.60.120.10">
    <property type="entry name" value="Jelly Rolls"/>
    <property type="match status" value="2"/>
</dbReference>
<dbReference type="EMBL" id="JAVRRJ010000009">
    <property type="protein sequence ID" value="KAK5081555.1"/>
    <property type="molecule type" value="Genomic_DNA"/>
</dbReference>
<dbReference type="Proteomes" id="UP001309876">
    <property type="component" value="Unassembled WGS sequence"/>
</dbReference>
<dbReference type="GO" id="GO:0005829">
    <property type="term" value="C:cytosol"/>
    <property type="evidence" value="ECO:0007669"/>
    <property type="project" value="TreeGrafter"/>
</dbReference>
<comment type="subcellular location">
    <subcellularLocation>
        <location evidence="3">Cytoplasm</location>
    </subcellularLocation>
</comment>
<dbReference type="InterPro" id="IPR016305">
    <property type="entry name" value="Mannose-6-P_Isomerase"/>
</dbReference>
<dbReference type="AlphaFoldDB" id="A0AAN7SU54"/>
<evidence type="ECO:0000256" key="5">
    <source>
        <dbReference type="ARBA" id="ARBA00010772"/>
    </source>
</evidence>
<evidence type="ECO:0000256" key="13">
    <source>
        <dbReference type="ARBA" id="ARBA00030762"/>
    </source>
</evidence>
<dbReference type="GO" id="GO:0005975">
    <property type="term" value="P:carbohydrate metabolic process"/>
    <property type="evidence" value="ECO:0007669"/>
    <property type="project" value="InterPro"/>
</dbReference>
<dbReference type="PANTHER" id="PTHR10309:SF4">
    <property type="entry name" value="MANNOSE-6-PHOSPHATE ISOMERASE"/>
    <property type="match status" value="1"/>
</dbReference>
<dbReference type="InterPro" id="IPR011051">
    <property type="entry name" value="RmlC_Cupin_sf"/>
</dbReference>
<dbReference type="CDD" id="cd07011">
    <property type="entry name" value="cupin_PMI_type_I_N"/>
    <property type="match status" value="1"/>
</dbReference>
<evidence type="ECO:0000256" key="12">
    <source>
        <dbReference type="ARBA" id="ARBA00029741"/>
    </source>
</evidence>
<evidence type="ECO:0000256" key="10">
    <source>
        <dbReference type="ARBA" id="ARBA00022833"/>
    </source>
</evidence>
<dbReference type="GO" id="GO:0008270">
    <property type="term" value="F:zinc ion binding"/>
    <property type="evidence" value="ECO:0007669"/>
    <property type="project" value="InterPro"/>
</dbReference>
<keyword evidence="9 14" id="KW-0479">Metal-binding</keyword>
<comment type="function">
    <text evidence="2">Involved in the synthesis of the GDP-mannose and dolichol-phosphate-mannose required for a number of critical mannosyl transfer reactions.</text>
</comment>
<dbReference type="PRINTS" id="PR00714">
    <property type="entry name" value="MAN6PISMRASE"/>
</dbReference>
<evidence type="ECO:0000256" key="1">
    <source>
        <dbReference type="ARBA" id="ARBA00000757"/>
    </source>
</evidence>
<feature type="binding site" evidence="14">
    <location>
        <position position="259"/>
    </location>
    <ligand>
        <name>Zn(2+)</name>
        <dbReference type="ChEBI" id="CHEBI:29105"/>
    </ligand>
</feature>
<gene>
    <name evidence="16" type="ORF">LTR05_007686</name>
</gene>
<feature type="binding site" evidence="14">
    <location>
        <position position="108"/>
    </location>
    <ligand>
        <name>Zn(2+)</name>
        <dbReference type="ChEBI" id="CHEBI:29105"/>
    </ligand>
</feature>
<dbReference type="GO" id="GO:0004476">
    <property type="term" value="F:mannose-6-phosphate isomerase activity"/>
    <property type="evidence" value="ECO:0007669"/>
    <property type="project" value="UniProtKB-EC"/>
</dbReference>
<evidence type="ECO:0000259" key="15">
    <source>
        <dbReference type="Pfam" id="PF20511"/>
    </source>
</evidence>